<dbReference type="PROSITE" id="PS01227">
    <property type="entry name" value="UPF0012"/>
    <property type="match status" value="1"/>
</dbReference>
<evidence type="ECO:0000256" key="1">
    <source>
        <dbReference type="ARBA" id="ARBA00010613"/>
    </source>
</evidence>
<dbReference type="Gene3D" id="3.60.110.10">
    <property type="entry name" value="Carbon-nitrogen hydrolase"/>
    <property type="match status" value="1"/>
</dbReference>
<dbReference type="PROSITE" id="PS50263">
    <property type="entry name" value="CN_HYDROLASE"/>
    <property type="match status" value="1"/>
</dbReference>
<name>A0A1F6UVA7_9PROT</name>
<reference evidence="4 5" key="1">
    <citation type="journal article" date="2016" name="Nat. Commun.">
        <title>Thousands of microbial genomes shed light on interconnected biogeochemical processes in an aquifer system.</title>
        <authorList>
            <person name="Anantharaman K."/>
            <person name="Brown C.T."/>
            <person name="Hug L.A."/>
            <person name="Sharon I."/>
            <person name="Castelle C.J."/>
            <person name="Probst A.J."/>
            <person name="Thomas B.C."/>
            <person name="Singh A."/>
            <person name="Wilkins M.J."/>
            <person name="Karaoz U."/>
            <person name="Brodie E.L."/>
            <person name="Williams K.H."/>
            <person name="Hubbard S.S."/>
            <person name="Banfield J.F."/>
        </authorList>
    </citation>
    <scope>NUCLEOTIDE SEQUENCE [LARGE SCALE GENOMIC DNA]</scope>
</reference>
<dbReference type="InterPro" id="IPR045254">
    <property type="entry name" value="Nit1/2_C-N_Hydrolase"/>
</dbReference>
<evidence type="ECO:0000313" key="5">
    <source>
        <dbReference type="Proteomes" id="UP000179076"/>
    </source>
</evidence>
<keyword evidence="4" id="KW-0012">Acyltransferase</keyword>
<dbReference type="Pfam" id="PF00795">
    <property type="entry name" value="CN_hydrolase"/>
    <property type="match status" value="1"/>
</dbReference>
<dbReference type="CDD" id="cd07572">
    <property type="entry name" value="nit"/>
    <property type="match status" value="1"/>
</dbReference>
<dbReference type="PANTHER" id="PTHR23088:SF27">
    <property type="entry name" value="DEAMINATED GLUTATHIONE AMIDASE"/>
    <property type="match status" value="1"/>
</dbReference>
<proteinExistence type="inferred from homology"/>
<dbReference type="GO" id="GO:0016746">
    <property type="term" value="F:acyltransferase activity"/>
    <property type="evidence" value="ECO:0007669"/>
    <property type="project" value="UniProtKB-KW"/>
</dbReference>
<dbReference type="InterPro" id="IPR003010">
    <property type="entry name" value="C-N_Hydrolase"/>
</dbReference>
<keyword evidence="4" id="KW-0808">Transferase</keyword>
<sequence length="268" mass="29232">MTRVAAIQMTSAPDVATNLREAERLLAQAARAGARLAVLPENFAIMARNDAERSAAAEADGSGPIQEFLSATARAHSLWLVGGTIPLRTPGKKVRATCLLFDERGERVARYDKIHLFDVQLGNGERHFESNAFEAGDAPVVVDTPAGRLGLSVCYDVRFPELYRRLLDAGAEIVSIPSAFTAYTGRAHWETLVRARAIENLVFVIAAAQSGRHPNGRETHGDTMIVNPWGEILARVPHEPGVALAECDLAVMRALRTQLPSIEHRKIR</sequence>
<evidence type="ECO:0000313" key="4">
    <source>
        <dbReference type="EMBL" id="OGI61293.1"/>
    </source>
</evidence>
<evidence type="ECO:0000259" key="3">
    <source>
        <dbReference type="PROSITE" id="PS50263"/>
    </source>
</evidence>
<comment type="similarity">
    <text evidence="1">Belongs to the carbon-nitrogen hydrolase superfamily. NIT1/NIT2 family.</text>
</comment>
<dbReference type="Proteomes" id="UP000179076">
    <property type="component" value="Unassembled WGS sequence"/>
</dbReference>
<gene>
    <name evidence="4" type="ORF">A2W18_08300</name>
</gene>
<dbReference type="SUPFAM" id="SSF56317">
    <property type="entry name" value="Carbon-nitrogen hydrolase"/>
    <property type="match status" value="1"/>
</dbReference>
<comment type="caution">
    <text evidence="4">The sequence shown here is derived from an EMBL/GenBank/DDBJ whole genome shotgun (WGS) entry which is preliminary data.</text>
</comment>
<keyword evidence="2" id="KW-0378">Hydrolase</keyword>
<dbReference type="InterPro" id="IPR001110">
    <property type="entry name" value="UPF0012_CS"/>
</dbReference>
<evidence type="ECO:0000256" key="2">
    <source>
        <dbReference type="ARBA" id="ARBA00022801"/>
    </source>
</evidence>
<dbReference type="InterPro" id="IPR036526">
    <property type="entry name" value="C-N_Hydrolase_sf"/>
</dbReference>
<organism evidence="4 5">
    <name type="scientific">Candidatus Muproteobacteria bacterium RBG_16_60_9</name>
    <dbReference type="NCBI Taxonomy" id="1817755"/>
    <lineage>
        <taxon>Bacteria</taxon>
        <taxon>Pseudomonadati</taxon>
        <taxon>Pseudomonadota</taxon>
        <taxon>Candidatus Muproteobacteria</taxon>
    </lineage>
</organism>
<dbReference type="PANTHER" id="PTHR23088">
    <property type="entry name" value="NITRILASE-RELATED"/>
    <property type="match status" value="1"/>
</dbReference>
<dbReference type="EMBL" id="MFSP01000202">
    <property type="protein sequence ID" value="OGI61293.1"/>
    <property type="molecule type" value="Genomic_DNA"/>
</dbReference>
<protein>
    <submittedName>
        <fullName evidence="4">Acyltransferase</fullName>
    </submittedName>
</protein>
<dbReference type="GO" id="GO:0016811">
    <property type="term" value="F:hydrolase activity, acting on carbon-nitrogen (but not peptide) bonds, in linear amides"/>
    <property type="evidence" value="ECO:0007669"/>
    <property type="project" value="InterPro"/>
</dbReference>
<feature type="domain" description="CN hydrolase" evidence="3">
    <location>
        <begin position="2"/>
        <end position="249"/>
    </location>
</feature>
<accession>A0A1F6UVA7</accession>
<dbReference type="AlphaFoldDB" id="A0A1F6UVA7"/>